<dbReference type="GO" id="GO:0006633">
    <property type="term" value="P:fatty acid biosynthetic process"/>
    <property type="evidence" value="ECO:0007669"/>
    <property type="project" value="InterPro"/>
</dbReference>
<evidence type="ECO:0000313" key="5">
    <source>
        <dbReference type="Proteomes" id="UP000436088"/>
    </source>
</evidence>
<evidence type="ECO:0000256" key="2">
    <source>
        <dbReference type="ARBA" id="ARBA00047375"/>
    </source>
</evidence>
<keyword evidence="5" id="KW-1185">Reference proteome</keyword>
<dbReference type="InterPro" id="IPR016039">
    <property type="entry name" value="Thiolase-like"/>
</dbReference>
<name>A0A6A3A040_HIBSY</name>
<dbReference type="InterPro" id="IPR013601">
    <property type="entry name" value="FAE1_typ3_polyketide_synth"/>
</dbReference>
<protein>
    <submittedName>
        <fullName evidence="4">LRR receptor-like serine/threonine-protein kinase</fullName>
    </submittedName>
</protein>
<dbReference type="SUPFAM" id="SSF53901">
    <property type="entry name" value="Thiolase-like"/>
    <property type="match status" value="1"/>
</dbReference>
<dbReference type="PANTHER" id="PTHR31561">
    <property type="entry name" value="3-KETOACYL-COA SYNTHASE"/>
    <property type="match status" value="1"/>
</dbReference>
<dbReference type="InterPro" id="IPR012392">
    <property type="entry name" value="3-ktacl-CoA_syn"/>
</dbReference>
<dbReference type="GO" id="GO:0016020">
    <property type="term" value="C:membrane"/>
    <property type="evidence" value="ECO:0007669"/>
    <property type="project" value="InterPro"/>
</dbReference>
<proteinExistence type="predicted"/>
<evidence type="ECO:0000259" key="3">
    <source>
        <dbReference type="Pfam" id="PF08392"/>
    </source>
</evidence>
<dbReference type="Pfam" id="PF08392">
    <property type="entry name" value="FAE1_CUT1_RppA"/>
    <property type="match status" value="1"/>
</dbReference>
<gene>
    <name evidence="4" type="ORF">F3Y22_tig00110627pilonHSYRG00036</name>
</gene>
<comment type="caution">
    <text evidence="4">The sequence shown here is derived from an EMBL/GenBank/DDBJ whole genome shotgun (WGS) entry which is preliminary data.</text>
</comment>
<evidence type="ECO:0000313" key="4">
    <source>
        <dbReference type="EMBL" id="KAE8697196.1"/>
    </source>
</evidence>
<dbReference type="Gene3D" id="3.40.47.10">
    <property type="match status" value="1"/>
</dbReference>
<feature type="domain" description="FAE" evidence="3">
    <location>
        <begin position="61"/>
        <end position="182"/>
    </location>
</feature>
<dbReference type="Proteomes" id="UP000436088">
    <property type="component" value="Unassembled WGS sequence"/>
</dbReference>
<sequence>MTFKDSSSGIIKIQSRLPDSCNSYGTSQGLRLESIDAVTILAGSLLYSFSLVSILLSGPGRKISTRPGLGDETYVPRGITSSPPNLCMEESQAEAEAVVFGALDSLFEKTGVKPKDIGILIVNSSLFNPTPSLSSMIVNNYNLLTDIMSYNLGGMGCRAGLISIELAKNLLQAIPNTHRALVEQVQRQGAVLDKIQKKFQLTDWHMEPSRMTLHRLEILQVAACGMSWLVRRLRVGSRVVTGYGRLHYGRQVLSVTALFGELLGRLT</sequence>
<accession>A0A6A3A040</accession>
<evidence type="ECO:0000256" key="1">
    <source>
        <dbReference type="ARBA" id="ARBA00023315"/>
    </source>
</evidence>
<dbReference type="GO" id="GO:0016301">
    <property type="term" value="F:kinase activity"/>
    <property type="evidence" value="ECO:0007669"/>
    <property type="project" value="UniProtKB-KW"/>
</dbReference>
<reference evidence="4" key="1">
    <citation type="submission" date="2019-09" db="EMBL/GenBank/DDBJ databases">
        <title>Draft genome information of white flower Hibiscus syriacus.</title>
        <authorList>
            <person name="Kim Y.-M."/>
        </authorList>
    </citation>
    <scope>NUCLEOTIDE SEQUENCE [LARGE SCALE GENOMIC DNA]</scope>
    <source>
        <strain evidence="4">YM2019G1</strain>
    </source>
</reference>
<dbReference type="EMBL" id="VEPZ02001053">
    <property type="protein sequence ID" value="KAE8697196.1"/>
    <property type="molecule type" value="Genomic_DNA"/>
</dbReference>
<comment type="catalytic activity">
    <reaction evidence="2">
        <text>a very-long-chain acyl-CoA + malonyl-CoA + H(+) = a very-long-chain 3-oxoacyl-CoA + CO2 + CoA</text>
        <dbReference type="Rhea" id="RHEA:32727"/>
        <dbReference type="ChEBI" id="CHEBI:15378"/>
        <dbReference type="ChEBI" id="CHEBI:16526"/>
        <dbReference type="ChEBI" id="CHEBI:57287"/>
        <dbReference type="ChEBI" id="CHEBI:57384"/>
        <dbReference type="ChEBI" id="CHEBI:90725"/>
        <dbReference type="ChEBI" id="CHEBI:90736"/>
        <dbReference type="EC" id="2.3.1.199"/>
    </reaction>
</comment>
<organism evidence="4 5">
    <name type="scientific">Hibiscus syriacus</name>
    <name type="common">Rose of Sharon</name>
    <dbReference type="NCBI Taxonomy" id="106335"/>
    <lineage>
        <taxon>Eukaryota</taxon>
        <taxon>Viridiplantae</taxon>
        <taxon>Streptophyta</taxon>
        <taxon>Embryophyta</taxon>
        <taxon>Tracheophyta</taxon>
        <taxon>Spermatophyta</taxon>
        <taxon>Magnoliopsida</taxon>
        <taxon>eudicotyledons</taxon>
        <taxon>Gunneridae</taxon>
        <taxon>Pentapetalae</taxon>
        <taxon>rosids</taxon>
        <taxon>malvids</taxon>
        <taxon>Malvales</taxon>
        <taxon>Malvaceae</taxon>
        <taxon>Malvoideae</taxon>
        <taxon>Hibiscus</taxon>
    </lineage>
</organism>
<keyword evidence="1" id="KW-0808">Transferase</keyword>
<dbReference type="AlphaFoldDB" id="A0A6A3A040"/>
<keyword evidence="1" id="KW-0012">Acyltransferase</keyword>
<dbReference type="GO" id="GO:0009922">
    <property type="term" value="F:fatty acid elongase activity"/>
    <property type="evidence" value="ECO:0007669"/>
    <property type="project" value="UniProtKB-EC"/>
</dbReference>